<dbReference type="PANTHER" id="PTHR21310:SF37">
    <property type="entry name" value="AMINOGLYCOSIDE PHOSPHOTRANSFERASE DOMAIN-CONTAINING PROTEIN"/>
    <property type="match status" value="1"/>
</dbReference>
<evidence type="ECO:0000256" key="1">
    <source>
        <dbReference type="SAM" id="Phobius"/>
    </source>
</evidence>
<name>A0A014MY23_9HYPO</name>
<reference evidence="3 4" key="1">
    <citation type="submission" date="2014-02" db="EMBL/GenBank/DDBJ databases">
        <title>The genome sequence of the entomopathogenic fungus Metarhizium robertsii ARSEF 2575.</title>
        <authorList>
            <person name="Giuliano Garisto Donzelli B."/>
            <person name="Roe B.A."/>
            <person name="Macmil S.L."/>
            <person name="Krasnoff S.B."/>
            <person name="Gibson D.M."/>
        </authorList>
    </citation>
    <scope>NUCLEOTIDE SEQUENCE [LARGE SCALE GENOMIC DNA]</scope>
    <source>
        <strain evidence="3 4">ARSEF 2575</strain>
    </source>
</reference>
<keyword evidence="3" id="KW-0418">Kinase</keyword>
<dbReference type="InterPro" id="IPR051678">
    <property type="entry name" value="AGP_Transferase"/>
</dbReference>
<evidence type="ECO:0000313" key="4">
    <source>
        <dbReference type="Proteomes" id="UP000030151"/>
    </source>
</evidence>
<feature type="domain" description="Aminoglycoside phosphotransferase" evidence="2">
    <location>
        <begin position="121"/>
        <end position="331"/>
    </location>
</feature>
<keyword evidence="1" id="KW-0812">Transmembrane</keyword>
<dbReference type="Gene3D" id="3.90.1200.10">
    <property type="match status" value="1"/>
</dbReference>
<protein>
    <submittedName>
        <fullName evidence="3">Aminoglycoside 3'-phosphotransferase/choline kinase domain protein</fullName>
    </submittedName>
</protein>
<dbReference type="OrthoDB" id="10003767at2759"/>
<organism evidence="3 4">
    <name type="scientific">Metarhizium robertsii</name>
    <dbReference type="NCBI Taxonomy" id="568076"/>
    <lineage>
        <taxon>Eukaryota</taxon>
        <taxon>Fungi</taxon>
        <taxon>Dikarya</taxon>
        <taxon>Ascomycota</taxon>
        <taxon>Pezizomycotina</taxon>
        <taxon>Sordariomycetes</taxon>
        <taxon>Hypocreomycetidae</taxon>
        <taxon>Hypocreales</taxon>
        <taxon>Clavicipitaceae</taxon>
        <taxon>Metarhizium</taxon>
    </lineage>
</organism>
<keyword evidence="3" id="KW-0808">Transferase</keyword>
<dbReference type="InterPro" id="IPR011009">
    <property type="entry name" value="Kinase-like_dom_sf"/>
</dbReference>
<dbReference type="Pfam" id="PF01636">
    <property type="entry name" value="APH"/>
    <property type="match status" value="1"/>
</dbReference>
<dbReference type="GO" id="GO:0016301">
    <property type="term" value="F:kinase activity"/>
    <property type="evidence" value="ECO:0007669"/>
    <property type="project" value="UniProtKB-KW"/>
</dbReference>
<comment type="caution">
    <text evidence="3">The sequence shown here is derived from an EMBL/GenBank/DDBJ whole genome shotgun (WGS) entry which is preliminary data.</text>
</comment>
<dbReference type="eggNOG" id="ENOG502SNEF">
    <property type="taxonomic scope" value="Eukaryota"/>
</dbReference>
<accession>A0A014MY23</accession>
<feature type="transmembrane region" description="Helical" evidence="1">
    <location>
        <begin position="493"/>
        <end position="514"/>
    </location>
</feature>
<dbReference type="AlphaFoldDB" id="A0A014MY23"/>
<evidence type="ECO:0000259" key="2">
    <source>
        <dbReference type="Pfam" id="PF01636"/>
    </source>
</evidence>
<dbReference type="Proteomes" id="UP000030151">
    <property type="component" value="Unassembled WGS sequence"/>
</dbReference>
<dbReference type="PANTHER" id="PTHR21310">
    <property type="entry name" value="AMINOGLYCOSIDE PHOSPHOTRANSFERASE-RELATED-RELATED"/>
    <property type="match status" value="1"/>
</dbReference>
<keyword evidence="1" id="KW-0472">Membrane</keyword>
<gene>
    <name evidence="3" type="ORF">X797_010542</name>
</gene>
<evidence type="ECO:0000313" key="3">
    <source>
        <dbReference type="EMBL" id="EXU96424.1"/>
    </source>
</evidence>
<dbReference type="HOGENOM" id="CLU_030115_0_1_1"/>
<keyword evidence="1" id="KW-1133">Transmembrane helix</keyword>
<proteinExistence type="predicted"/>
<sequence length="520" mass="58727">MSKVQHFNDGIIQHSVHRQRDQFVNQLRSREKDILKLASTQCGKPSARFFQSAALGDYYARGSYNVSFFIRFADGEKCVFRVPLRPCLAYCPRLKLQCEVTTMRYATITPLSMSPYLLIRIRHLSECTTIPVPKVLAYCADSGADPLSTFMILEYIDGKLLSPTEFRRLAPDAKAELYKSLADVYIQLRRQEFPSIGRLRLGASGVRISEKTASLEMNMMQLEGLDPFGIQDVHHDESGFLTSANSYTKMLLSVGYNAFLKSRNSVAIDMGLECLYNHFLFCKHVQKWVDPGLDQGPFVLVHGDLHLSNLLVDHDVRIIGVLDWEWSRVVPVQYFAPPLWLSGRDAAQLAGPNSWQLFLEGPFAEFLAVVQRREAEMFGNNLLYDEWTRRTEYAEPLVANALENWTEVDWFVHRYLASKEASAAHQETLSAFADEDPLRSLLADIKEQDHRRYRRELGLLSNSGNYGQGNASDAAVPATVGRRAHVQYRIPTAASILGLTAAASVVMAAVWLRLRPSPTL</sequence>
<dbReference type="EMBL" id="JELW01000050">
    <property type="protein sequence ID" value="EXU96424.1"/>
    <property type="molecule type" value="Genomic_DNA"/>
</dbReference>
<dbReference type="SUPFAM" id="SSF56112">
    <property type="entry name" value="Protein kinase-like (PK-like)"/>
    <property type="match status" value="1"/>
</dbReference>
<dbReference type="InterPro" id="IPR002575">
    <property type="entry name" value="Aminoglycoside_PTrfase"/>
</dbReference>